<feature type="domain" description="Transposase IS200-like" evidence="1">
    <location>
        <begin position="9"/>
        <end position="133"/>
    </location>
</feature>
<sequence length="177" mass="21088">MPNYLRAWRPGGTFFFTVNLLQRQGNDLLTRHIDVLRRVVMDVKRRHPFVIHAWVVLPEHLHCVIELPPDDADFALRWRLIKMDFSKAIPLTERRNASRQKRGERGIWQRRYWEHRIRDEADFCAHIDYVHFNPVKHGWVRRVADWPHSTFHRLVKAGVYPVDWAGGLEENASDPAK</sequence>
<dbReference type="PANTHER" id="PTHR36966">
    <property type="entry name" value="REP-ASSOCIATED TYROSINE TRANSPOSASE"/>
    <property type="match status" value="1"/>
</dbReference>
<dbReference type="InterPro" id="IPR002686">
    <property type="entry name" value="Transposase_17"/>
</dbReference>
<dbReference type="NCBIfam" id="NF047646">
    <property type="entry name" value="REP_Tyr_transpos"/>
    <property type="match status" value="1"/>
</dbReference>
<dbReference type="SMART" id="SM01321">
    <property type="entry name" value="Y1_Tnp"/>
    <property type="match status" value="1"/>
</dbReference>
<dbReference type="InterPro" id="IPR052715">
    <property type="entry name" value="RAYT_transposase"/>
</dbReference>
<comment type="caution">
    <text evidence="2">The sequence shown here is derived from an EMBL/GenBank/DDBJ whole genome shotgun (WGS) entry which is preliminary data.</text>
</comment>
<organism evidence="2 3">
    <name type="scientific">Uliginosibacterium sediminicola</name>
    <dbReference type="NCBI Taxonomy" id="2024550"/>
    <lineage>
        <taxon>Bacteria</taxon>
        <taxon>Pseudomonadati</taxon>
        <taxon>Pseudomonadota</taxon>
        <taxon>Betaproteobacteria</taxon>
        <taxon>Rhodocyclales</taxon>
        <taxon>Zoogloeaceae</taxon>
        <taxon>Uliginosibacterium</taxon>
    </lineage>
</organism>
<evidence type="ECO:0000313" key="3">
    <source>
        <dbReference type="Proteomes" id="UP001410394"/>
    </source>
</evidence>
<reference evidence="2 3" key="1">
    <citation type="journal article" date="2018" name="Int. J. Syst. Evol. Microbiol.">
        <title>Uliginosibacterium sediminicola sp. nov., isolated from freshwater sediment.</title>
        <authorList>
            <person name="Hwang W.M."/>
            <person name="Kim S.M."/>
            <person name="Kang K."/>
            <person name="Ahn T.Y."/>
        </authorList>
    </citation>
    <scope>NUCLEOTIDE SEQUENCE [LARGE SCALE GENOMIC DNA]</scope>
    <source>
        <strain evidence="2 3">M1-21</strain>
    </source>
</reference>
<dbReference type="SUPFAM" id="SSF143422">
    <property type="entry name" value="Transposase IS200-like"/>
    <property type="match status" value="1"/>
</dbReference>
<name>A0ABU9YY10_9RHOO</name>
<dbReference type="InterPro" id="IPR036515">
    <property type="entry name" value="Transposase_17_sf"/>
</dbReference>
<dbReference type="Proteomes" id="UP001410394">
    <property type="component" value="Unassembled WGS sequence"/>
</dbReference>
<evidence type="ECO:0000259" key="1">
    <source>
        <dbReference type="SMART" id="SM01321"/>
    </source>
</evidence>
<keyword evidence="3" id="KW-1185">Reference proteome</keyword>
<gene>
    <name evidence="2" type="ORF">ABDB84_08920</name>
</gene>
<protein>
    <submittedName>
        <fullName evidence="2">Transposase</fullName>
    </submittedName>
</protein>
<dbReference type="EMBL" id="JBDIVE010000004">
    <property type="protein sequence ID" value="MEN3068597.1"/>
    <property type="molecule type" value="Genomic_DNA"/>
</dbReference>
<dbReference type="RefSeq" id="WP_345919368.1">
    <property type="nucleotide sequence ID" value="NZ_JBDIVE010000004.1"/>
</dbReference>
<dbReference type="PANTHER" id="PTHR36966:SF1">
    <property type="entry name" value="REP-ASSOCIATED TYROSINE TRANSPOSASE"/>
    <property type="match status" value="1"/>
</dbReference>
<dbReference type="Gene3D" id="3.30.70.1290">
    <property type="entry name" value="Transposase IS200-like"/>
    <property type="match status" value="1"/>
</dbReference>
<accession>A0ABU9YY10</accession>
<evidence type="ECO:0000313" key="2">
    <source>
        <dbReference type="EMBL" id="MEN3068597.1"/>
    </source>
</evidence>
<proteinExistence type="predicted"/>